<keyword evidence="6" id="KW-1185">Reference proteome</keyword>
<dbReference type="PROSITE" id="PS51253">
    <property type="entry name" value="HTH_CENPB"/>
    <property type="match status" value="1"/>
</dbReference>
<dbReference type="InterPro" id="IPR006600">
    <property type="entry name" value="HTH_CenpB_DNA-bd_dom"/>
</dbReference>
<dbReference type="Proteomes" id="UP000691718">
    <property type="component" value="Unassembled WGS sequence"/>
</dbReference>
<feature type="domain" description="HTH CENPB-type" evidence="4">
    <location>
        <begin position="381"/>
        <end position="461"/>
    </location>
</feature>
<proteinExistence type="predicted"/>
<feature type="compositionally biased region" description="Polar residues" evidence="3">
    <location>
        <begin position="170"/>
        <end position="212"/>
    </location>
</feature>
<dbReference type="OrthoDB" id="8195247at2759"/>
<reference evidence="5" key="1">
    <citation type="submission" date="2021-04" db="EMBL/GenBank/DDBJ databases">
        <authorList>
            <person name="Tunstrom K."/>
        </authorList>
    </citation>
    <scope>NUCLEOTIDE SEQUENCE</scope>
</reference>
<name>A0A8S3W0D1_PARAO</name>
<dbReference type="EMBL" id="CAJQZP010000008">
    <property type="protein sequence ID" value="CAG4931332.1"/>
    <property type="molecule type" value="Genomic_DNA"/>
</dbReference>
<evidence type="ECO:0000256" key="1">
    <source>
        <dbReference type="ARBA" id="ARBA00023125"/>
    </source>
</evidence>
<protein>
    <submittedName>
        <fullName evidence="5">(apollo) hypothetical protein</fullName>
    </submittedName>
</protein>
<keyword evidence="2" id="KW-0539">Nucleus</keyword>
<keyword evidence="1" id="KW-0238">DNA-binding</keyword>
<dbReference type="InterPro" id="IPR007889">
    <property type="entry name" value="HTH_Psq"/>
</dbReference>
<evidence type="ECO:0000259" key="4">
    <source>
        <dbReference type="PROSITE" id="PS51253"/>
    </source>
</evidence>
<dbReference type="AlphaFoldDB" id="A0A8S3W0D1"/>
<feature type="compositionally biased region" description="Polar residues" evidence="3">
    <location>
        <begin position="241"/>
        <end position="250"/>
    </location>
</feature>
<sequence length="551" mass="62924">MALAWKPSFVFVKESKNLTGSSTSDVHKPSLWYYELLIFLEKKNDVKRKGIDSFMGDEEDEQQIGRTNQKNLTRERNIEIKKEKLIDAANDLLTNRRETNAFGVYVGKKMEEIPVGQQRDLAEKLISEVIFLAKTNNLTFDTRIEIPSRTNHYSSHNSVQSYFVHSTPSISSNGNQYIQTESTPSPSSLAQYSPSTASSHSYLISQPVNSPSPNCPIPIQSPTSTSSHTQHPSTVSPHSYLISQSVNSPSPNCPIPIQSPTSPFSHTQHLSPATSHSYQIFPNSSQITHSNSTPSSQNAVNIIENTVLYAEDPAEGVLKELVVKWLRPGPGVKKEDNCAEEGLKQKNAVQRGQLSQRAAASRHNIPRRTLRDHLKTGTIVKRLGRKPIFTEHQENDLVERIKRFAKIGVPVTPKFIRKQAYMFCETYEIKNNFNNSKRIAALHGTDWLRYFLKRNPSISERKPQIMNPARAQKLNKTIVQQHFQSVQKLYNEMDILQHPEKLYNEMDILQHPENLYNEMDILQHPENFYNEMDILQHPEKLYNEMEPIELQ</sequence>
<comment type="caution">
    <text evidence="5">The sequence shown here is derived from an EMBL/GenBank/DDBJ whole genome shotgun (WGS) entry which is preliminary data.</text>
</comment>
<dbReference type="GO" id="GO:0003677">
    <property type="term" value="F:DNA binding"/>
    <property type="evidence" value="ECO:0007669"/>
    <property type="project" value="UniProtKB-KW"/>
</dbReference>
<gene>
    <name evidence="5" type="ORF">PAPOLLO_LOCUS358</name>
</gene>
<evidence type="ECO:0000313" key="6">
    <source>
        <dbReference type="Proteomes" id="UP000691718"/>
    </source>
</evidence>
<evidence type="ECO:0000256" key="2">
    <source>
        <dbReference type="ARBA" id="ARBA00023242"/>
    </source>
</evidence>
<feature type="compositionally biased region" description="Low complexity" evidence="3">
    <location>
        <begin position="217"/>
        <end position="239"/>
    </location>
</feature>
<dbReference type="Pfam" id="PF05225">
    <property type="entry name" value="HTH_psq"/>
    <property type="match status" value="1"/>
</dbReference>
<evidence type="ECO:0000256" key="3">
    <source>
        <dbReference type="SAM" id="MobiDB-lite"/>
    </source>
</evidence>
<evidence type="ECO:0000313" key="5">
    <source>
        <dbReference type="EMBL" id="CAG4931332.1"/>
    </source>
</evidence>
<organism evidence="5 6">
    <name type="scientific">Parnassius apollo</name>
    <name type="common">Apollo butterfly</name>
    <name type="synonym">Papilio apollo</name>
    <dbReference type="NCBI Taxonomy" id="110799"/>
    <lineage>
        <taxon>Eukaryota</taxon>
        <taxon>Metazoa</taxon>
        <taxon>Ecdysozoa</taxon>
        <taxon>Arthropoda</taxon>
        <taxon>Hexapoda</taxon>
        <taxon>Insecta</taxon>
        <taxon>Pterygota</taxon>
        <taxon>Neoptera</taxon>
        <taxon>Endopterygota</taxon>
        <taxon>Lepidoptera</taxon>
        <taxon>Glossata</taxon>
        <taxon>Ditrysia</taxon>
        <taxon>Papilionoidea</taxon>
        <taxon>Papilionidae</taxon>
        <taxon>Parnassiinae</taxon>
        <taxon>Parnassini</taxon>
        <taxon>Parnassius</taxon>
        <taxon>Parnassius</taxon>
    </lineage>
</organism>
<accession>A0A8S3W0D1</accession>
<feature type="region of interest" description="Disordered" evidence="3">
    <location>
        <begin position="170"/>
        <end position="252"/>
    </location>
</feature>